<dbReference type="AlphaFoldDB" id="A0AAE0Z253"/>
<proteinExistence type="predicted"/>
<dbReference type="PANTHER" id="PTHR33206">
    <property type="entry name" value="PROTEIN CBG10425"/>
    <property type="match status" value="1"/>
</dbReference>
<evidence type="ECO:0000313" key="1">
    <source>
        <dbReference type="EMBL" id="KAK3761300.1"/>
    </source>
</evidence>
<keyword evidence="2" id="KW-1185">Reference proteome</keyword>
<dbReference type="EMBL" id="JAWDGP010004919">
    <property type="protein sequence ID" value="KAK3761300.1"/>
    <property type="molecule type" value="Genomic_DNA"/>
</dbReference>
<reference evidence="1" key="1">
    <citation type="journal article" date="2023" name="G3 (Bethesda)">
        <title>A reference genome for the long-term kleptoplast-retaining sea slug Elysia crispata morphotype clarki.</title>
        <authorList>
            <person name="Eastman K.E."/>
            <person name="Pendleton A.L."/>
            <person name="Shaikh M.A."/>
            <person name="Suttiyut T."/>
            <person name="Ogas R."/>
            <person name="Tomko P."/>
            <person name="Gavelis G."/>
            <person name="Widhalm J.R."/>
            <person name="Wisecaver J.H."/>
        </authorList>
    </citation>
    <scope>NUCLEOTIDE SEQUENCE</scope>
    <source>
        <strain evidence="1">ECLA1</strain>
    </source>
</reference>
<accession>A0AAE0Z253</accession>
<evidence type="ECO:0000313" key="2">
    <source>
        <dbReference type="Proteomes" id="UP001283361"/>
    </source>
</evidence>
<comment type="caution">
    <text evidence="1">The sequence shown here is derived from an EMBL/GenBank/DDBJ whole genome shotgun (WGS) entry which is preliminary data.</text>
</comment>
<dbReference type="Proteomes" id="UP001283361">
    <property type="component" value="Unassembled WGS sequence"/>
</dbReference>
<name>A0AAE0Z253_9GAST</name>
<sequence length="243" mass="27580">MSRKDVHWRQDKTFLPRRRYPNLTPLEIRADEGVPGEPQNLVDLMVDYLETISTKAFQSLKETCFTEVFEHLEALDAPGFSPREAFHSSLRKTDLSQENYECLRQVWRENGMSNLRDLLTWYKNKDTRAFIEVLEKPCDFHKTLGLDMLKDSGIPKLRGDNGNLTQSRGVRRQQSVSVGSSTGNVNSLNLWALAQEMSTVCICGLYHRKCQQSESVGSSTGNVNSLNLWALAQEMSTVCICGL</sequence>
<dbReference type="PANTHER" id="PTHR33206:SF1">
    <property type="entry name" value="DNA-DIRECTED DNA POLYMERASE"/>
    <property type="match status" value="1"/>
</dbReference>
<gene>
    <name evidence="1" type="ORF">RRG08_014311</name>
</gene>
<organism evidence="1 2">
    <name type="scientific">Elysia crispata</name>
    <name type="common">lettuce slug</name>
    <dbReference type="NCBI Taxonomy" id="231223"/>
    <lineage>
        <taxon>Eukaryota</taxon>
        <taxon>Metazoa</taxon>
        <taxon>Spiralia</taxon>
        <taxon>Lophotrochozoa</taxon>
        <taxon>Mollusca</taxon>
        <taxon>Gastropoda</taxon>
        <taxon>Heterobranchia</taxon>
        <taxon>Euthyneura</taxon>
        <taxon>Panpulmonata</taxon>
        <taxon>Sacoglossa</taxon>
        <taxon>Placobranchoidea</taxon>
        <taxon>Plakobranchidae</taxon>
        <taxon>Elysia</taxon>
    </lineage>
</organism>
<protein>
    <submittedName>
        <fullName evidence="1">Uncharacterized protein</fullName>
    </submittedName>
</protein>